<dbReference type="AlphaFoldDB" id="A0A1I7THU3"/>
<evidence type="ECO:0000256" key="1">
    <source>
        <dbReference type="SAM" id="MobiDB-lite"/>
    </source>
</evidence>
<dbReference type="InterPro" id="IPR051342">
    <property type="entry name" value="PDZ_scaffold"/>
</dbReference>
<feature type="compositionally biased region" description="Low complexity" evidence="1">
    <location>
        <begin position="216"/>
        <end position="227"/>
    </location>
</feature>
<feature type="compositionally biased region" description="Polar residues" evidence="1">
    <location>
        <begin position="126"/>
        <end position="149"/>
    </location>
</feature>
<dbReference type="Proteomes" id="UP000095282">
    <property type="component" value="Unplaced"/>
</dbReference>
<feature type="region of interest" description="Disordered" evidence="1">
    <location>
        <begin position="123"/>
        <end position="252"/>
    </location>
</feature>
<evidence type="ECO:0000313" key="3">
    <source>
        <dbReference type="Proteomes" id="UP000095282"/>
    </source>
</evidence>
<organism evidence="3 4">
    <name type="scientific">Caenorhabditis tropicalis</name>
    <dbReference type="NCBI Taxonomy" id="1561998"/>
    <lineage>
        <taxon>Eukaryota</taxon>
        <taxon>Metazoa</taxon>
        <taxon>Ecdysozoa</taxon>
        <taxon>Nematoda</taxon>
        <taxon>Chromadorea</taxon>
        <taxon>Rhabditida</taxon>
        <taxon>Rhabditina</taxon>
        <taxon>Rhabditomorpha</taxon>
        <taxon>Rhabditoidea</taxon>
        <taxon>Rhabditidae</taxon>
        <taxon>Peloderinae</taxon>
        <taxon>Caenorhabditis</taxon>
    </lineage>
</organism>
<feature type="compositionally biased region" description="Low complexity" evidence="1">
    <location>
        <begin position="743"/>
        <end position="756"/>
    </location>
</feature>
<dbReference type="SUPFAM" id="SSF50156">
    <property type="entry name" value="PDZ domain-like"/>
    <property type="match status" value="2"/>
</dbReference>
<feature type="compositionally biased region" description="Acidic residues" evidence="1">
    <location>
        <begin position="181"/>
        <end position="191"/>
    </location>
</feature>
<feature type="domain" description="PDZ" evidence="2">
    <location>
        <begin position="632"/>
        <end position="698"/>
    </location>
</feature>
<dbReference type="WBParaSite" id="Csp11.Scaffold618.g6072.t1">
    <property type="protein sequence ID" value="Csp11.Scaffold618.g6072.t1"/>
    <property type="gene ID" value="Csp11.Scaffold618.g6072"/>
</dbReference>
<feature type="region of interest" description="Disordered" evidence="1">
    <location>
        <begin position="390"/>
        <end position="580"/>
    </location>
</feature>
<feature type="compositionally biased region" description="Basic and acidic residues" evidence="1">
    <location>
        <begin position="161"/>
        <end position="180"/>
    </location>
</feature>
<protein>
    <submittedName>
        <fullName evidence="4">PDZ domain-containing protein</fullName>
    </submittedName>
</protein>
<dbReference type="Gene3D" id="2.30.42.10">
    <property type="match status" value="2"/>
</dbReference>
<evidence type="ECO:0000313" key="4">
    <source>
        <dbReference type="WBParaSite" id="Csp11.Scaffold618.g6072.t1"/>
    </source>
</evidence>
<sequence>MIDNSRHRATAVRNQKRMRPRSLVKRRRDEEAIADATIELSVLHKTKDWSSTKNHKREERSESPLLPPPPPEVLSSPPKSPGTTDQSSPHNSEVLLTRSTTSIEYHTGQRTSQLHILSTEEEVQQALEQNTSSPSSPENKSQVPPSISPSGIKLAGEVTTEQEKTEKEVVVGREEVVRREEEEEEEEEDVAAEPTTSTPAEAIVREDNESTTTSISQQSVALQAQALKNASEQNSNMSRVTSRTPSTGSESLQNQARQLARSKYWGEARTVVLIREPTKSFGISIVGGRVEVSQKGGLPGTGNTVCGIFIKSVLQNSPAGKSGQMMMGDRVISVNDVDLKDATHEQAVNAIKNASNPVRFVLQSLHTNQQNMINSASNSTVGSVRFENARPEETYEQPQTSLITPLRPMMSGQSSKQVTSFPPPSISTSTTTSIESESREEEGSSSPEIQRENTVKRKSADQTVDKVEEVKLEEQMVETKKEEREEEVEVKEEPIRNEIKEEKKETTLPQRKISSKEKSVERERQTSVESKKSVKSVKKKDSIKKSPSNETAPLIVSDVSSSENYDEEPPTMSPSTSFDTNGQLAEKMRSLGIDEDSAAFQIKNDGEEPSKFYYTPSKIERKYDSEGGELVLVACERPDGGLGISLAGNKDREKQNVFVVIVRPSCPLAIKPGDELLEINGRILNKISHVAASAVVRECCDQHQNIEIVLRRRNGALNECAVRSDTVTSSQSTSSPPLMDSPTATAAVAAASESVS</sequence>
<proteinExistence type="predicted"/>
<feature type="compositionally biased region" description="Low complexity" evidence="1">
    <location>
        <begin position="192"/>
        <end position="202"/>
    </location>
</feature>
<feature type="compositionally biased region" description="Polar residues" evidence="1">
    <location>
        <begin position="97"/>
        <end position="111"/>
    </location>
</feature>
<accession>A0A1I7THU3</accession>
<dbReference type="PANTHER" id="PTHR19964:SF97">
    <property type="entry name" value="PDZ DOMAIN-CONTAINING PROTEIN"/>
    <property type="match status" value="1"/>
</dbReference>
<keyword evidence="3" id="KW-1185">Reference proteome</keyword>
<feature type="compositionally biased region" description="Basic and acidic residues" evidence="1">
    <location>
        <begin position="491"/>
        <end position="506"/>
    </location>
</feature>
<name>A0A1I7THU3_9PELO</name>
<feature type="region of interest" description="Disordered" evidence="1">
    <location>
        <begin position="1"/>
        <end position="111"/>
    </location>
</feature>
<dbReference type="InterPro" id="IPR001478">
    <property type="entry name" value="PDZ"/>
</dbReference>
<evidence type="ECO:0000259" key="2">
    <source>
        <dbReference type="PROSITE" id="PS50106"/>
    </source>
</evidence>
<dbReference type="STRING" id="1561998.A0A1I7THU3"/>
<feature type="compositionally biased region" description="Basic residues" evidence="1">
    <location>
        <begin position="7"/>
        <end position="26"/>
    </location>
</feature>
<dbReference type="CDD" id="cd06671">
    <property type="entry name" value="PDZ7_MUPP1-PD6_PATJ-like"/>
    <property type="match status" value="1"/>
</dbReference>
<dbReference type="SMART" id="SM00228">
    <property type="entry name" value="PDZ"/>
    <property type="match status" value="2"/>
</dbReference>
<dbReference type="InterPro" id="IPR036034">
    <property type="entry name" value="PDZ_sf"/>
</dbReference>
<feature type="compositionally biased region" description="Basic and acidic residues" evidence="1">
    <location>
        <begin position="45"/>
        <end position="62"/>
    </location>
</feature>
<dbReference type="Pfam" id="PF00595">
    <property type="entry name" value="PDZ"/>
    <property type="match status" value="2"/>
</dbReference>
<feature type="compositionally biased region" description="Basic and acidic residues" evidence="1">
    <location>
        <begin position="449"/>
        <end position="483"/>
    </location>
</feature>
<feature type="compositionally biased region" description="Polar residues" evidence="1">
    <location>
        <begin position="82"/>
        <end position="91"/>
    </location>
</feature>
<feature type="region of interest" description="Disordered" evidence="1">
    <location>
        <begin position="725"/>
        <end position="756"/>
    </location>
</feature>
<feature type="compositionally biased region" description="Low complexity" evidence="1">
    <location>
        <begin position="426"/>
        <end position="435"/>
    </location>
</feature>
<feature type="compositionally biased region" description="Polar residues" evidence="1">
    <location>
        <begin position="228"/>
        <end position="252"/>
    </location>
</feature>
<feature type="compositionally biased region" description="Low complexity" evidence="1">
    <location>
        <begin position="725"/>
        <end position="735"/>
    </location>
</feature>
<reference evidence="4" key="1">
    <citation type="submission" date="2016-11" db="UniProtKB">
        <authorList>
            <consortium name="WormBaseParasite"/>
        </authorList>
    </citation>
    <scope>IDENTIFICATION</scope>
</reference>
<dbReference type="PANTHER" id="PTHR19964">
    <property type="entry name" value="MULTIPLE PDZ DOMAIN PROTEIN"/>
    <property type="match status" value="1"/>
</dbReference>
<feature type="compositionally biased region" description="Basic and acidic residues" evidence="1">
    <location>
        <begin position="514"/>
        <end position="532"/>
    </location>
</feature>
<feature type="domain" description="PDZ" evidence="2">
    <location>
        <begin position="270"/>
        <end position="366"/>
    </location>
</feature>
<dbReference type="PROSITE" id="PS50106">
    <property type="entry name" value="PDZ"/>
    <property type="match status" value="2"/>
</dbReference>